<reference evidence="1 2" key="1">
    <citation type="journal article" date="2015" name="Stand. Genomic Sci.">
        <title>Genomic Encyclopedia of Bacterial and Archaeal Type Strains, Phase III: the genomes of soil and plant-associated and newly described type strains.</title>
        <authorList>
            <person name="Whitman W.B."/>
            <person name="Woyke T."/>
            <person name="Klenk H.P."/>
            <person name="Zhou Y."/>
            <person name="Lilburn T.G."/>
            <person name="Beck B.J."/>
            <person name="De Vos P."/>
            <person name="Vandamme P."/>
            <person name="Eisen J.A."/>
            <person name="Garrity G."/>
            <person name="Hugenholtz P."/>
            <person name="Kyrpides N.C."/>
        </authorList>
    </citation>
    <scope>NUCLEOTIDE SEQUENCE [LARGE SCALE GENOMIC DNA]</scope>
    <source>
        <strain evidence="1 2">CGMCC 1.6847</strain>
    </source>
</reference>
<name>A0ABY3FKV5_9FLAO</name>
<dbReference type="RefSeq" id="WP_244289530.1">
    <property type="nucleotide sequence ID" value="NZ_VLKO01000004.1"/>
</dbReference>
<comment type="caution">
    <text evidence="1">The sequence shown here is derived from an EMBL/GenBank/DDBJ whole genome shotgun (WGS) entry which is preliminary data.</text>
</comment>
<protein>
    <submittedName>
        <fullName evidence="1">Uncharacterized protein</fullName>
    </submittedName>
</protein>
<keyword evidence="2" id="KW-1185">Reference proteome</keyword>
<accession>A0ABY3FKV5</accession>
<dbReference type="EMBL" id="VLKO01000004">
    <property type="protein sequence ID" value="TWI00602.1"/>
    <property type="molecule type" value="Genomic_DNA"/>
</dbReference>
<sequence>MKFIKSAVNTVADYQKVVDNINANATDDDIVKIDFPVTMVYYNYFEKLILDEADFKSLIDYWNLYPDLLSKINGLNINYPITVNSYNISNQFASSISIISDQAFFYFIKKFDS</sequence>
<evidence type="ECO:0000313" key="1">
    <source>
        <dbReference type="EMBL" id="TWI00602.1"/>
    </source>
</evidence>
<evidence type="ECO:0000313" key="2">
    <source>
        <dbReference type="Proteomes" id="UP000317519"/>
    </source>
</evidence>
<dbReference type="Proteomes" id="UP000317519">
    <property type="component" value="Unassembled WGS sequence"/>
</dbReference>
<organism evidence="1 2">
    <name type="scientific">Flavobacterium tiangeerense</name>
    <dbReference type="NCBI Taxonomy" id="459471"/>
    <lineage>
        <taxon>Bacteria</taxon>
        <taxon>Pseudomonadati</taxon>
        <taxon>Bacteroidota</taxon>
        <taxon>Flavobacteriia</taxon>
        <taxon>Flavobacteriales</taxon>
        <taxon>Flavobacteriaceae</taxon>
        <taxon>Flavobacterium</taxon>
    </lineage>
</organism>
<gene>
    <name evidence="1" type="ORF">IQ05_01259</name>
</gene>
<proteinExistence type="predicted"/>